<keyword evidence="4 14" id="KW-0349">Heme</keyword>
<proteinExistence type="inferred from homology"/>
<evidence type="ECO:0000256" key="10">
    <source>
        <dbReference type="ARBA" id="ARBA00023014"/>
    </source>
</evidence>
<keyword evidence="11" id="KW-0520">NAD</keyword>
<evidence type="ECO:0000256" key="11">
    <source>
        <dbReference type="ARBA" id="ARBA00023027"/>
    </source>
</evidence>
<dbReference type="GO" id="GO:0020037">
    <property type="term" value="F:heme binding"/>
    <property type="evidence" value="ECO:0007669"/>
    <property type="project" value="InterPro"/>
</dbReference>
<dbReference type="Pfam" id="PF00175">
    <property type="entry name" value="NAD_binding_1"/>
    <property type="match status" value="1"/>
</dbReference>
<organism evidence="18 19">
    <name type="scientific">Nocardiopsis alborubida</name>
    <dbReference type="NCBI Taxonomy" id="146802"/>
    <lineage>
        <taxon>Bacteria</taxon>
        <taxon>Bacillati</taxon>
        <taxon>Actinomycetota</taxon>
        <taxon>Actinomycetes</taxon>
        <taxon>Streptosporangiales</taxon>
        <taxon>Nocardiopsidaceae</taxon>
        <taxon>Nocardiopsis</taxon>
    </lineage>
</organism>
<dbReference type="Gene3D" id="2.40.30.10">
    <property type="entry name" value="Translation factors"/>
    <property type="match status" value="1"/>
</dbReference>
<dbReference type="EMBL" id="JAAXPG010000008">
    <property type="protein sequence ID" value="NKY98000.1"/>
    <property type="molecule type" value="Genomic_DNA"/>
</dbReference>
<dbReference type="SUPFAM" id="SSF63380">
    <property type="entry name" value="Riboflavin synthase domain-like"/>
    <property type="match status" value="1"/>
</dbReference>
<dbReference type="PRINTS" id="PR00409">
    <property type="entry name" value="PHDIOXRDTASE"/>
</dbReference>
<keyword evidence="14" id="KW-0813">Transport</keyword>
<dbReference type="Gene3D" id="1.10.490.10">
    <property type="entry name" value="Globins"/>
    <property type="match status" value="1"/>
</dbReference>
<keyword evidence="8" id="KW-0521">NADP</keyword>
<feature type="compositionally biased region" description="Acidic residues" evidence="15">
    <location>
        <begin position="355"/>
        <end position="366"/>
    </location>
</feature>
<sequence>MLSAESAATVRATLPAVAGALDAITARFYDTMLGERPELLDGLFNRGNQASGGQRRALAGSIASFATLLLEHPEERPDALLTRIAHKHVSLGVTEDQYVIVHKYLFDAIAHTLGDAATPGVVRAWDEVYWLMAGALIALEARLYAERGHTGRGAWRPWRVTRRRQETPDTASLTLEPEDGAPLPDFLPGQYVSVRTRMPDGVRQARQYSLTGGDGGCRRITVKRLRAVGADPAGEVSTLLHDTVVPGDVLMVSTPAGDVTLSDGGHPLVLVSAGIGCTPMVAMLNRLAEQGSDRRVLVLHADRSPGEHAHRGETAALVDALPGASARTWYENGVDGGDGVEGDRAKGDGAKGDGVEGDGVEGDGVEGDGGAGGGVDGGGGDGGTLRGLMDLDGVDLPEGAEVYLCGPLPFMRGVRAQLLAAGVPARRIRYEVFGPDLWLGEG</sequence>
<dbReference type="PROSITE" id="PS51384">
    <property type="entry name" value="FAD_FR"/>
    <property type="match status" value="1"/>
</dbReference>
<evidence type="ECO:0000259" key="16">
    <source>
        <dbReference type="PROSITE" id="PS01033"/>
    </source>
</evidence>
<dbReference type="InterPro" id="IPR017938">
    <property type="entry name" value="Riboflavin_synthase-like_b-brl"/>
</dbReference>
<dbReference type="InterPro" id="IPR039261">
    <property type="entry name" value="FNR_nucleotide-bd"/>
</dbReference>
<evidence type="ECO:0000313" key="19">
    <source>
        <dbReference type="Proteomes" id="UP000553209"/>
    </source>
</evidence>
<comment type="similarity">
    <text evidence="2">In the C-terminal section; belongs to the flavoprotein pyridine nucleotide cytochrome reductase family.</text>
</comment>
<comment type="similarity">
    <text evidence="14">Belongs to the globin family.</text>
</comment>
<gene>
    <name evidence="18" type="ORF">HGB44_10075</name>
</gene>
<evidence type="ECO:0000256" key="9">
    <source>
        <dbReference type="ARBA" id="ARBA00023004"/>
    </source>
</evidence>
<comment type="catalytic activity">
    <reaction evidence="13">
        <text>2 nitric oxide + NADPH + 2 O2 = 2 nitrate + NADP(+) + H(+)</text>
        <dbReference type="Rhea" id="RHEA:19465"/>
        <dbReference type="ChEBI" id="CHEBI:15378"/>
        <dbReference type="ChEBI" id="CHEBI:15379"/>
        <dbReference type="ChEBI" id="CHEBI:16480"/>
        <dbReference type="ChEBI" id="CHEBI:17632"/>
        <dbReference type="ChEBI" id="CHEBI:57783"/>
        <dbReference type="ChEBI" id="CHEBI:58349"/>
        <dbReference type="EC" id="1.14.12.17"/>
    </reaction>
</comment>
<dbReference type="GO" id="GO:0051537">
    <property type="term" value="F:2 iron, 2 sulfur cluster binding"/>
    <property type="evidence" value="ECO:0007669"/>
    <property type="project" value="UniProtKB-KW"/>
</dbReference>
<keyword evidence="10" id="KW-0411">Iron-sulfur</keyword>
<dbReference type="Gene3D" id="3.40.50.80">
    <property type="entry name" value="Nucleotide-binding domain of ferredoxin-NADP reductase (FNR) module"/>
    <property type="match status" value="1"/>
</dbReference>
<accession>A0A7X6MBR7</accession>
<dbReference type="CDD" id="cd06184">
    <property type="entry name" value="flavohem_like_fad_nad_binding"/>
    <property type="match status" value="1"/>
</dbReference>
<dbReference type="InterPro" id="IPR012292">
    <property type="entry name" value="Globin/Proto"/>
</dbReference>
<evidence type="ECO:0000256" key="6">
    <source>
        <dbReference type="ARBA" id="ARBA00022714"/>
    </source>
</evidence>
<dbReference type="GO" id="GO:0046210">
    <property type="term" value="P:nitric oxide catabolic process"/>
    <property type="evidence" value="ECO:0007669"/>
    <property type="project" value="TreeGrafter"/>
</dbReference>
<comment type="cofactor">
    <cofactor evidence="1">
        <name>heme b</name>
        <dbReference type="ChEBI" id="CHEBI:60344"/>
    </cofactor>
</comment>
<dbReference type="GO" id="GO:0071500">
    <property type="term" value="P:cellular response to nitrosative stress"/>
    <property type="evidence" value="ECO:0007669"/>
    <property type="project" value="TreeGrafter"/>
</dbReference>
<dbReference type="InterPro" id="IPR000971">
    <property type="entry name" value="Globin"/>
</dbReference>
<dbReference type="AlphaFoldDB" id="A0A7X6MBR7"/>
<dbReference type="PANTHER" id="PTHR43396:SF3">
    <property type="entry name" value="FLAVOHEMOPROTEIN"/>
    <property type="match status" value="1"/>
</dbReference>
<dbReference type="Pfam" id="PF00970">
    <property type="entry name" value="FAD_binding_6"/>
    <property type="match status" value="1"/>
</dbReference>
<feature type="domain" description="FAD-binding FR-type" evidence="17">
    <location>
        <begin position="153"/>
        <end position="262"/>
    </location>
</feature>
<feature type="compositionally biased region" description="Gly residues" evidence="15">
    <location>
        <begin position="367"/>
        <end position="378"/>
    </location>
</feature>
<evidence type="ECO:0000313" key="18">
    <source>
        <dbReference type="EMBL" id="NKY98000.1"/>
    </source>
</evidence>
<evidence type="ECO:0000256" key="3">
    <source>
        <dbReference type="ARBA" id="ARBA00012229"/>
    </source>
</evidence>
<evidence type="ECO:0000256" key="4">
    <source>
        <dbReference type="ARBA" id="ARBA00022617"/>
    </source>
</evidence>
<dbReference type="RefSeq" id="WP_061083683.1">
    <property type="nucleotide sequence ID" value="NZ_JAAXPG010000008.1"/>
</dbReference>
<dbReference type="GO" id="GO:0046872">
    <property type="term" value="F:metal ion binding"/>
    <property type="evidence" value="ECO:0007669"/>
    <property type="project" value="UniProtKB-KW"/>
</dbReference>
<feature type="domain" description="Globin" evidence="16">
    <location>
        <begin position="1"/>
        <end position="141"/>
    </location>
</feature>
<evidence type="ECO:0000256" key="2">
    <source>
        <dbReference type="ARBA" id="ARBA00006401"/>
    </source>
</evidence>
<keyword evidence="5 14" id="KW-0561">Oxygen transport</keyword>
<keyword evidence="7" id="KW-0479">Metal-binding</keyword>
<dbReference type="CDD" id="cd14782">
    <property type="entry name" value="FHb-globin_2"/>
    <property type="match status" value="1"/>
</dbReference>
<dbReference type="GO" id="GO:0071949">
    <property type="term" value="F:FAD binding"/>
    <property type="evidence" value="ECO:0007669"/>
    <property type="project" value="TreeGrafter"/>
</dbReference>
<reference evidence="18 19" key="1">
    <citation type="submission" date="2020-04" db="EMBL/GenBank/DDBJ databases">
        <title>MicrobeNet Type strains.</title>
        <authorList>
            <person name="Nicholson A.C."/>
        </authorList>
    </citation>
    <scope>NUCLEOTIDE SEQUENCE [LARGE SCALE GENOMIC DNA]</scope>
    <source>
        <strain evidence="18 19">ATCC 23612</strain>
    </source>
</reference>
<feature type="region of interest" description="Disordered" evidence="15">
    <location>
        <begin position="332"/>
        <end position="378"/>
    </location>
</feature>
<keyword evidence="9" id="KW-0408">Iron</keyword>
<dbReference type="EC" id="1.14.12.17" evidence="3"/>
<evidence type="ECO:0000256" key="12">
    <source>
        <dbReference type="ARBA" id="ARBA00048649"/>
    </source>
</evidence>
<evidence type="ECO:0000259" key="17">
    <source>
        <dbReference type="PROSITE" id="PS51384"/>
    </source>
</evidence>
<evidence type="ECO:0000256" key="15">
    <source>
        <dbReference type="SAM" id="MobiDB-lite"/>
    </source>
</evidence>
<dbReference type="InterPro" id="IPR008333">
    <property type="entry name" value="Cbr1-like_FAD-bd_dom"/>
</dbReference>
<dbReference type="GO" id="GO:0008941">
    <property type="term" value="F:nitric oxide dioxygenase NAD(P)H activity"/>
    <property type="evidence" value="ECO:0007669"/>
    <property type="project" value="UniProtKB-EC"/>
</dbReference>
<dbReference type="PANTHER" id="PTHR43396">
    <property type="entry name" value="FLAVOHEMOPROTEIN"/>
    <property type="match status" value="1"/>
</dbReference>
<dbReference type="SUPFAM" id="SSF46458">
    <property type="entry name" value="Globin-like"/>
    <property type="match status" value="1"/>
</dbReference>
<evidence type="ECO:0000256" key="7">
    <source>
        <dbReference type="ARBA" id="ARBA00022723"/>
    </source>
</evidence>
<keyword evidence="19" id="KW-1185">Reference proteome</keyword>
<evidence type="ECO:0000256" key="5">
    <source>
        <dbReference type="ARBA" id="ARBA00022621"/>
    </source>
</evidence>
<dbReference type="InterPro" id="IPR009050">
    <property type="entry name" value="Globin-like_sf"/>
</dbReference>
<evidence type="ECO:0000256" key="1">
    <source>
        <dbReference type="ARBA" id="ARBA00001970"/>
    </source>
</evidence>
<protein>
    <recommendedName>
        <fullName evidence="3">nitric oxide dioxygenase</fullName>
        <ecNumber evidence="3">1.14.12.17</ecNumber>
    </recommendedName>
</protein>
<dbReference type="InterPro" id="IPR001433">
    <property type="entry name" value="OxRdtase_FAD/NAD-bd"/>
</dbReference>
<comment type="caution">
    <text evidence="18">The sequence shown here is derived from an EMBL/GenBank/DDBJ whole genome shotgun (WGS) entry which is preliminary data.</text>
</comment>
<evidence type="ECO:0000256" key="8">
    <source>
        <dbReference type="ARBA" id="ARBA00022857"/>
    </source>
</evidence>
<dbReference type="GO" id="GO:0019825">
    <property type="term" value="F:oxygen binding"/>
    <property type="evidence" value="ECO:0007669"/>
    <property type="project" value="InterPro"/>
</dbReference>
<comment type="catalytic activity">
    <reaction evidence="12">
        <text>2 nitric oxide + NADH + 2 O2 = 2 nitrate + NAD(+) + H(+)</text>
        <dbReference type="Rhea" id="RHEA:19469"/>
        <dbReference type="ChEBI" id="CHEBI:15378"/>
        <dbReference type="ChEBI" id="CHEBI:15379"/>
        <dbReference type="ChEBI" id="CHEBI:16480"/>
        <dbReference type="ChEBI" id="CHEBI:17632"/>
        <dbReference type="ChEBI" id="CHEBI:57540"/>
        <dbReference type="ChEBI" id="CHEBI:57945"/>
        <dbReference type="EC" id="1.14.12.17"/>
    </reaction>
</comment>
<dbReference type="GO" id="GO:0005344">
    <property type="term" value="F:oxygen carrier activity"/>
    <property type="evidence" value="ECO:0007669"/>
    <property type="project" value="UniProtKB-KW"/>
</dbReference>
<name>A0A7X6MBR7_9ACTN</name>
<dbReference type="PROSITE" id="PS01033">
    <property type="entry name" value="GLOBIN"/>
    <property type="match status" value="1"/>
</dbReference>
<dbReference type="InterPro" id="IPR017927">
    <property type="entry name" value="FAD-bd_FR_type"/>
</dbReference>
<evidence type="ECO:0000256" key="14">
    <source>
        <dbReference type="RuleBase" id="RU000356"/>
    </source>
</evidence>
<dbReference type="Pfam" id="PF00042">
    <property type="entry name" value="Globin"/>
    <property type="match status" value="1"/>
</dbReference>
<evidence type="ECO:0000256" key="13">
    <source>
        <dbReference type="ARBA" id="ARBA00049433"/>
    </source>
</evidence>
<dbReference type="SUPFAM" id="SSF52343">
    <property type="entry name" value="Ferredoxin reductase-like, C-terminal NADP-linked domain"/>
    <property type="match status" value="1"/>
</dbReference>
<keyword evidence="6" id="KW-0001">2Fe-2S</keyword>
<dbReference type="Proteomes" id="UP000553209">
    <property type="component" value="Unassembled WGS sequence"/>
</dbReference>
<feature type="compositionally biased region" description="Basic and acidic residues" evidence="15">
    <location>
        <begin position="341"/>
        <end position="354"/>
    </location>
</feature>